<feature type="transmembrane region" description="Helical" evidence="3">
    <location>
        <begin position="183"/>
        <end position="212"/>
    </location>
</feature>
<keyword evidence="3" id="KW-1133">Transmembrane helix</keyword>
<keyword evidence="3" id="KW-0812">Transmembrane</keyword>
<gene>
    <name evidence="4" type="primary">flhB</name>
    <name evidence="4" type="ORF">ACFSCW_16530</name>
</gene>
<evidence type="ECO:0000313" key="4">
    <source>
        <dbReference type="EMBL" id="MFD1613408.1"/>
    </source>
</evidence>
<keyword evidence="4" id="KW-0966">Cell projection</keyword>
<protein>
    <submittedName>
        <fullName evidence="4">Flagellar type III secretion system protein FlhB</fullName>
    </submittedName>
</protein>
<dbReference type="Gene3D" id="3.40.1690.10">
    <property type="entry name" value="secretion proteins EscU"/>
    <property type="match status" value="1"/>
</dbReference>
<dbReference type="Proteomes" id="UP001597115">
    <property type="component" value="Unassembled WGS sequence"/>
</dbReference>
<feature type="transmembrane region" description="Helical" evidence="3">
    <location>
        <begin position="135"/>
        <end position="163"/>
    </location>
</feature>
<proteinExistence type="inferred from homology"/>
<dbReference type="RefSeq" id="WP_380891490.1">
    <property type="nucleotide sequence ID" value="NZ_JBHUDY010000003.1"/>
</dbReference>
<keyword evidence="4" id="KW-0969">Cilium</keyword>
<comment type="caution">
    <text evidence="4">The sequence shown here is derived from an EMBL/GenBank/DDBJ whole genome shotgun (WGS) entry which is preliminary data.</text>
</comment>
<evidence type="ECO:0000256" key="1">
    <source>
        <dbReference type="ARBA" id="ARBA00010690"/>
    </source>
</evidence>
<keyword evidence="3" id="KW-0472">Membrane</keyword>
<feature type="region of interest" description="Disordered" evidence="2">
    <location>
        <begin position="1"/>
        <end position="24"/>
    </location>
</feature>
<dbReference type="EMBL" id="JBHUDY010000003">
    <property type="protein sequence ID" value="MFD1613408.1"/>
    <property type="molecule type" value="Genomic_DNA"/>
</dbReference>
<organism evidence="4 5">
    <name type="scientific">Sphingomonas tabacisoli</name>
    <dbReference type="NCBI Taxonomy" id="2249466"/>
    <lineage>
        <taxon>Bacteria</taxon>
        <taxon>Pseudomonadati</taxon>
        <taxon>Pseudomonadota</taxon>
        <taxon>Alphaproteobacteria</taxon>
        <taxon>Sphingomonadales</taxon>
        <taxon>Sphingomonadaceae</taxon>
        <taxon>Sphingomonas</taxon>
    </lineage>
</organism>
<feature type="compositionally biased region" description="Basic and acidic residues" evidence="2">
    <location>
        <begin position="1"/>
        <end position="10"/>
    </location>
</feature>
<comment type="similarity">
    <text evidence="1">Belongs to the type III secretion exporter family.</text>
</comment>
<evidence type="ECO:0000313" key="5">
    <source>
        <dbReference type="Proteomes" id="UP001597115"/>
    </source>
</evidence>
<dbReference type="PANTHER" id="PTHR30531">
    <property type="entry name" value="FLAGELLAR BIOSYNTHETIC PROTEIN FLHB"/>
    <property type="match status" value="1"/>
</dbReference>
<dbReference type="PANTHER" id="PTHR30531:SF12">
    <property type="entry name" value="FLAGELLAR BIOSYNTHETIC PROTEIN FLHB"/>
    <property type="match status" value="1"/>
</dbReference>
<keyword evidence="5" id="KW-1185">Reference proteome</keyword>
<dbReference type="InterPro" id="IPR029025">
    <property type="entry name" value="T3SS_substrate_exporter_C"/>
</dbReference>
<reference evidence="5" key="1">
    <citation type="journal article" date="2019" name="Int. J. Syst. Evol. Microbiol.">
        <title>The Global Catalogue of Microorganisms (GCM) 10K type strain sequencing project: providing services to taxonomists for standard genome sequencing and annotation.</title>
        <authorList>
            <consortium name="The Broad Institute Genomics Platform"/>
            <consortium name="The Broad Institute Genome Sequencing Center for Infectious Disease"/>
            <person name="Wu L."/>
            <person name="Ma J."/>
        </authorList>
    </citation>
    <scope>NUCLEOTIDE SEQUENCE [LARGE SCALE GENOMIC DNA]</scope>
    <source>
        <strain evidence="5">CGMCC 1.16275</strain>
    </source>
</reference>
<sequence>MAEEFAEKTEAPTPKRRQKAAEEGQVLRSKELTAAAVVLAGVLWLALSGPALMGALKTVMRESLQFGRADVEDFQPLRPILSVGLTLAPSMAMLFAVSIGVSVLSQAGLGGVSFQSKLIGFKASRINPGAGLKRIFGFGGWIELGKGLTKVALLGAIGAWMLWSMRRDAIGLVAGDLEGSVAALGWKLILLMLVMSGGLLLIAGIDVPIQLIRLLNRLKMSKQEIKDEHKEAEGSPESKSAQRRRMHEVFKRSVKKSVLEAHVVLTNPTHFAVALRYERGKDEVPVVVAKGRGAKALAIRELAGELEKPVLEYPSLARAVYYTSKEGQQIRDDLYVAIATVLAFVFGVNQRAGGQQPNVIVPDTARFDENGIRTA</sequence>
<accession>A0ABW4I674</accession>
<evidence type="ECO:0000256" key="3">
    <source>
        <dbReference type="SAM" id="Phobius"/>
    </source>
</evidence>
<dbReference type="InterPro" id="IPR006135">
    <property type="entry name" value="T3SS_substrate_exporter"/>
</dbReference>
<feature type="transmembrane region" description="Helical" evidence="3">
    <location>
        <begin position="32"/>
        <end position="56"/>
    </location>
</feature>
<dbReference type="PRINTS" id="PR00950">
    <property type="entry name" value="TYPE3IMSPROT"/>
</dbReference>
<dbReference type="Pfam" id="PF01312">
    <property type="entry name" value="Bac_export_2"/>
    <property type="match status" value="1"/>
</dbReference>
<dbReference type="SUPFAM" id="SSF160544">
    <property type="entry name" value="EscU C-terminal domain-like"/>
    <property type="match status" value="1"/>
</dbReference>
<evidence type="ECO:0000256" key="2">
    <source>
        <dbReference type="SAM" id="MobiDB-lite"/>
    </source>
</evidence>
<name>A0ABW4I674_9SPHN</name>
<keyword evidence="4" id="KW-0282">Flagellum</keyword>